<dbReference type="PATRIC" id="fig|1121477.3.peg.948"/>
<dbReference type="AlphaFoldDB" id="A0A0F5L1V8"/>
<reference evidence="2 4" key="2">
    <citation type="submission" date="2016-11" db="EMBL/GenBank/DDBJ databases">
        <authorList>
            <person name="Jaros S."/>
            <person name="Januszkiewicz K."/>
            <person name="Wedrychowicz H."/>
        </authorList>
    </citation>
    <scope>NUCLEOTIDE SEQUENCE [LARGE SCALE GENOMIC DNA]</scope>
    <source>
        <strain evidence="2 4">DSM 17137</strain>
    </source>
</reference>
<evidence type="ECO:0000313" key="3">
    <source>
        <dbReference type="Proteomes" id="UP000033608"/>
    </source>
</evidence>
<proteinExistence type="predicted"/>
<evidence type="ECO:0000313" key="2">
    <source>
        <dbReference type="EMBL" id="SHF19792.1"/>
    </source>
</evidence>
<name>A0A0F5L1V8_9HYPH</name>
<organism evidence="1 3">
    <name type="scientific">Devosia limi DSM 17137</name>
    <dbReference type="NCBI Taxonomy" id="1121477"/>
    <lineage>
        <taxon>Bacteria</taxon>
        <taxon>Pseudomonadati</taxon>
        <taxon>Pseudomonadota</taxon>
        <taxon>Alphaproteobacteria</taxon>
        <taxon>Hyphomicrobiales</taxon>
        <taxon>Devosiaceae</taxon>
        <taxon>Devosia</taxon>
    </lineage>
</organism>
<protein>
    <submittedName>
        <fullName evidence="1">Uncharacterized protein</fullName>
    </submittedName>
</protein>
<dbReference type="Proteomes" id="UP000033608">
    <property type="component" value="Unassembled WGS sequence"/>
</dbReference>
<dbReference type="RefSeq" id="WP_046137196.1">
    <property type="nucleotide sequence ID" value="NZ_FQVC01000005.1"/>
</dbReference>
<dbReference type="Proteomes" id="UP000184533">
    <property type="component" value="Unassembled WGS sequence"/>
</dbReference>
<evidence type="ECO:0000313" key="4">
    <source>
        <dbReference type="Proteomes" id="UP000184533"/>
    </source>
</evidence>
<evidence type="ECO:0000313" key="1">
    <source>
        <dbReference type="EMBL" id="KKB76189.1"/>
    </source>
</evidence>
<dbReference type="STRING" id="1121477.SAMN02745223_02025"/>
<dbReference type="EMBL" id="LAJF01000156">
    <property type="protein sequence ID" value="KKB76189.1"/>
    <property type="molecule type" value="Genomic_DNA"/>
</dbReference>
<gene>
    <name evidence="2" type="ORF">SAMN02745223_02025</name>
    <name evidence="1" type="ORF">VW29_20810</name>
</gene>
<accession>A0A0F5L1V8</accession>
<dbReference type="OrthoDB" id="8392900at2"/>
<dbReference type="EMBL" id="FQVC01000005">
    <property type="protein sequence ID" value="SHF19792.1"/>
    <property type="molecule type" value="Genomic_DNA"/>
</dbReference>
<sequence length="68" mass="7444">MTFKYSLTIPALGSHKLKRFNLWAAANLPGLAYSLPVQTPIKTENMTIRLRSEADKAAVLSAFPATLP</sequence>
<keyword evidence="3" id="KW-1185">Reference proteome</keyword>
<reference evidence="1 3" key="1">
    <citation type="submission" date="2015-03" db="EMBL/GenBank/DDBJ databases">
        <authorList>
            <person name="Hassan Y.I."/>
            <person name="Lepp D."/>
            <person name="Zhou T."/>
        </authorList>
    </citation>
    <scope>NUCLEOTIDE SEQUENCE [LARGE SCALE GENOMIC DNA]</scope>
    <source>
        <strain evidence="1 3">DSM 17137</strain>
    </source>
</reference>